<accession>A0A2A4YZT5</accession>
<evidence type="ECO:0000313" key="2">
    <source>
        <dbReference type="EMBL" id="PCI99817.1"/>
    </source>
</evidence>
<reference key="1">
    <citation type="submission" date="2017-08" db="EMBL/GenBank/DDBJ databases">
        <title>A dynamic microbial community with high functional redundancy inhabits the cold, oxic subseafloor aquifer.</title>
        <authorList>
            <person name="Tully B.J."/>
            <person name="Wheat C.G."/>
            <person name="Glazer B.T."/>
            <person name="Huber J.A."/>
        </authorList>
    </citation>
    <scope>NUCLEOTIDE SEQUENCE [LARGE SCALE GENOMIC DNA]</scope>
</reference>
<protein>
    <submittedName>
        <fullName evidence="2">Uncharacterized protein</fullName>
    </submittedName>
</protein>
<organism evidence="2">
    <name type="scientific">OCS116 cluster bacterium</name>
    <dbReference type="NCBI Taxonomy" id="2030921"/>
    <lineage>
        <taxon>Bacteria</taxon>
        <taxon>Pseudomonadati</taxon>
        <taxon>Pseudomonadota</taxon>
        <taxon>Alphaproteobacteria</taxon>
        <taxon>OCS116 cluster</taxon>
    </lineage>
</organism>
<proteinExistence type="predicted"/>
<feature type="region of interest" description="Disordered" evidence="1">
    <location>
        <begin position="1"/>
        <end position="20"/>
    </location>
</feature>
<dbReference type="AlphaFoldDB" id="A0A2A4YZT5"/>
<gene>
    <name evidence="2" type="ORF">COB13_11265</name>
</gene>
<sequence>MHSLRSLATPNGDAQSRLSQPNGFELFSLDMQYGTKHQILSLQRGTETQSLAKLQLTKRNVVKLGGEFAADQRLSG</sequence>
<comment type="caution">
    <text evidence="2">The sequence shown here is derived from an EMBL/GenBank/DDBJ whole genome shotgun (WGS) entry which is preliminary data.</text>
</comment>
<dbReference type="EMBL" id="NVUS01000014">
    <property type="protein sequence ID" value="PCI99817.1"/>
    <property type="molecule type" value="Genomic_DNA"/>
</dbReference>
<reference evidence="2" key="2">
    <citation type="journal article" date="2018" name="ISME J.">
        <title>A dynamic microbial community with high functional redundancy inhabits the cold, oxic subseafloor aquifer.</title>
        <authorList>
            <person name="Tully B.J."/>
            <person name="Wheat C.G."/>
            <person name="Glazer B.T."/>
            <person name="Huber J.A."/>
        </authorList>
    </citation>
    <scope>NUCLEOTIDE SEQUENCE</scope>
    <source>
        <strain evidence="2">NORP83</strain>
    </source>
</reference>
<name>A0A2A4YZT5_9PROT</name>
<evidence type="ECO:0000256" key="1">
    <source>
        <dbReference type="SAM" id="MobiDB-lite"/>
    </source>
</evidence>